<feature type="region of interest" description="Disordered" evidence="10">
    <location>
        <begin position="2579"/>
        <end position="2600"/>
    </location>
</feature>
<dbReference type="PANTHER" id="PTHR11339">
    <property type="entry name" value="EXTRACELLULAR MATRIX GLYCOPROTEIN RELATED"/>
    <property type="match status" value="1"/>
</dbReference>
<dbReference type="InterPro" id="IPR000436">
    <property type="entry name" value="Sushi_SCR_CCP_dom"/>
</dbReference>
<dbReference type="OrthoDB" id="160294at2759"/>
<feature type="region of interest" description="Disordered" evidence="10">
    <location>
        <begin position="2049"/>
        <end position="2142"/>
    </location>
</feature>
<evidence type="ECO:0000256" key="6">
    <source>
        <dbReference type="ARBA" id="ARBA00023157"/>
    </source>
</evidence>
<dbReference type="Pfam" id="PF01826">
    <property type="entry name" value="TIL"/>
    <property type="match status" value="4"/>
</dbReference>
<accession>E4X7K8</accession>
<keyword evidence="9" id="KW-0768">Sushi</keyword>
<keyword evidence="7" id="KW-0325">Glycoprotein</keyword>
<dbReference type="PROSITE" id="PS01225">
    <property type="entry name" value="CTCK_2"/>
    <property type="match status" value="1"/>
</dbReference>
<name>E4X7K8_OIKDI</name>
<dbReference type="InterPro" id="IPR002919">
    <property type="entry name" value="TIL_dom"/>
</dbReference>
<feature type="domain" description="Sushi" evidence="13">
    <location>
        <begin position="22"/>
        <end position="82"/>
    </location>
</feature>
<feature type="region of interest" description="Disordered" evidence="10">
    <location>
        <begin position="3650"/>
        <end position="3679"/>
    </location>
</feature>
<feature type="region of interest" description="Disordered" evidence="10">
    <location>
        <begin position="2208"/>
        <end position="2228"/>
    </location>
</feature>
<evidence type="ECO:0000259" key="12">
    <source>
        <dbReference type="PROSITE" id="PS01225"/>
    </source>
</evidence>
<feature type="region of interest" description="Disordered" evidence="10">
    <location>
        <begin position="1871"/>
        <end position="1891"/>
    </location>
</feature>
<feature type="compositionally biased region" description="Low complexity" evidence="10">
    <location>
        <begin position="2086"/>
        <end position="2141"/>
    </location>
</feature>
<dbReference type="SUPFAM" id="SSF57567">
    <property type="entry name" value="Serine protease inhibitors"/>
    <property type="match status" value="4"/>
</dbReference>
<dbReference type="GO" id="GO:0005576">
    <property type="term" value="C:extracellular region"/>
    <property type="evidence" value="ECO:0007669"/>
    <property type="project" value="UniProtKB-SubCell"/>
</dbReference>
<dbReference type="CDD" id="cd19941">
    <property type="entry name" value="TIL"/>
    <property type="match status" value="6"/>
</dbReference>
<feature type="compositionally biased region" description="Low complexity" evidence="10">
    <location>
        <begin position="3650"/>
        <end position="3669"/>
    </location>
</feature>
<keyword evidence="4" id="KW-0677">Repeat</keyword>
<dbReference type="SMART" id="SM00216">
    <property type="entry name" value="VWD"/>
    <property type="match status" value="5"/>
</dbReference>
<comment type="caution">
    <text evidence="8">Lacks conserved residue(s) required for the propagation of feature annotation.</text>
</comment>
<feature type="domain" description="CTCK" evidence="12">
    <location>
        <begin position="4575"/>
        <end position="4669"/>
    </location>
</feature>
<evidence type="ECO:0000259" key="13">
    <source>
        <dbReference type="PROSITE" id="PS50923"/>
    </source>
</evidence>
<feature type="domain" description="VWFD" evidence="14">
    <location>
        <begin position="103"/>
        <end position="271"/>
    </location>
</feature>
<evidence type="ECO:0000313" key="16">
    <source>
        <dbReference type="Proteomes" id="UP000001307"/>
    </source>
</evidence>
<dbReference type="InterPro" id="IPR025155">
    <property type="entry name" value="WxxW_domain"/>
</dbReference>
<gene>
    <name evidence="15" type="ORF">GSOID_T00003544001</name>
</gene>
<dbReference type="PROSITE" id="PS50923">
    <property type="entry name" value="SUSHI"/>
    <property type="match status" value="1"/>
</dbReference>
<dbReference type="InterPro" id="IPR018245">
    <property type="entry name" value="Gonadotropin_bsu_CS"/>
</dbReference>
<evidence type="ECO:0000256" key="5">
    <source>
        <dbReference type="ARBA" id="ARBA00023008"/>
    </source>
</evidence>
<feature type="region of interest" description="Disordered" evidence="10">
    <location>
        <begin position="2890"/>
        <end position="2950"/>
    </location>
</feature>
<feature type="region of interest" description="Disordered" evidence="10">
    <location>
        <begin position="1917"/>
        <end position="1941"/>
    </location>
</feature>
<proteinExistence type="predicted"/>
<dbReference type="SMART" id="SM00041">
    <property type="entry name" value="CT"/>
    <property type="match status" value="1"/>
</dbReference>
<dbReference type="SMART" id="SM00032">
    <property type="entry name" value="CCP"/>
    <property type="match status" value="1"/>
</dbReference>
<dbReference type="FunFam" id="2.10.25.10:FF:000055">
    <property type="entry name" value="alpha-tectorin isoform X1"/>
    <property type="match status" value="1"/>
</dbReference>
<feature type="domain" description="VWFD" evidence="14">
    <location>
        <begin position="447"/>
        <end position="623"/>
    </location>
</feature>
<feature type="domain" description="VWFD" evidence="14">
    <location>
        <begin position="4157"/>
        <end position="4335"/>
    </location>
</feature>
<evidence type="ECO:0000256" key="3">
    <source>
        <dbReference type="ARBA" id="ARBA00022729"/>
    </source>
</evidence>
<protein>
    <submittedName>
        <fullName evidence="15">Uncharacterized protein</fullName>
    </submittedName>
</protein>
<feature type="chain" id="PRO_5003192376" evidence="11">
    <location>
        <begin position="18"/>
        <end position="4671"/>
    </location>
</feature>
<feature type="compositionally biased region" description="Polar residues" evidence="10">
    <location>
        <begin position="2890"/>
        <end position="2899"/>
    </location>
</feature>
<dbReference type="PROSITE" id="PS51233">
    <property type="entry name" value="VWFD"/>
    <property type="match status" value="5"/>
</dbReference>
<feature type="compositionally biased region" description="Polar residues" evidence="10">
    <location>
        <begin position="3171"/>
        <end position="3187"/>
    </location>
</feature>
<keyword evidence="5" id="KW-0186">Copper</keyword>
<evidence type="ECO:0000256" key="7">
    <source>
        <dbReference type="ARBA" id="ARBA00023180"/>
    </source>
</evidence>
<evidence type="ECO:0000313" key="15">
    <source>
        <dbReference type="EMBL" id="CBY18680.1"/>
    </source>
</evidence>
<feature type="region of interest" description="Disordered" evidence="10">
    <location>
        <begin position="3465"/>
        <end position="3491"/>
    </location>
</feature>
<dbReference type="InterPro" id="IPR006207">
    <property type="entry name" value="Cys_knot_C"/>
</dbReference>
<feature type="region of interest" description="Disordered" evidence="10">
    <location>
        <begin position="3740"/>
        <end position="3767"/>
    </location>
</feature>
<evidence type="ECO:0000256" key="4">
    <source>
        <dbReference type="ARBA" id="ARBA00022737"/>
    </source>
</evidence>
<keyword evidence="2" id="KW-0964">Secreted</keyword>
<dbReference type="PROSITE" id="PS01185">
    <property type="entry name" value="CTCK_1"/>
    <property type="match status" value="1"/>
</dbReference>
<feature type="compositionally biased region" description="Low complexity" evidence="10">
    <location>
        <begin position="3476"/>
        <end position="3490"/>
    </location>
</feature>
<dbReference type="Pfam" id="PF00094">
    <property type="entry name" value="VWD"/>
    <property type="match status" value="5"/>
</dbReference>
<evidence type="ECO:0000259" key="14">
    <source>
        <dbReference type="PROSITE" id="PS51233"/>
    </source>
</evidence>
<evidence type="ECO:0000256" key="9">
    <source>
        <dbReference type="PROSITE-ProRule" id="PRU00302"/>
    </source>
</evidence>
<feature type="compositionally biased region" description="Low complexity" evidence="10">
    <location>
        <begin position="2938"/>
        <end position="2950"/>
    </location>
</feature>
<feature type="region of interest" description="Disordered" evidence="10">
    <location>
        <begin position="3133"/>
        <end position="3154"/>
    </location>
</feature>
<evidence type="ECO:0000256" key="2">
    <source>
        <dbReference type="ARBA" id="ARBA00022525"/>
    </source>
</evidence>
<dbReference type="InterPro" id="IPR050780">
    <property type="entry name" value="Mucin_vWF_Thrombospondin_sf"/>
</dbReference>
<dbReference type="InParanoid" id="E4X7K8"/>
<dbReference type="Pfam" id="PF13330">
    <property type="entry name" value="Mucin2_WxxW"/>
    <property type="match status" value="3"/>
</dbReference>
<dbReference type="SMART" id="SM00215">
    <property type="entry name" value="VWC_out"/>
    <property type="match status" value="3"/>
</dbReference>
<evidence type="ECO:0000256" key="10">
    <source>
        <dbReference type="SAM" id="MobiDB-lite"/>
    </source>
</evidence>
<comment type="subcellular location">
    <subcellularLocation>
        <location evidence="1">Secreted</location>
    </subcellularLocation>
</comment>
<keyword evidence="3 11" id="KW-0732">Signal</keyword>
<keyword evidence="6" id="KW-1015">Disulfide bond</keyword>
<feature type="signal peptide" evidence="11">
    <location>
        <begin position="1"/>
        <end position="17"/>
    </location>
</feature>
<dbReference type="InterPro" id="IPR036084">
    <property type="entry name" value="Ser_inhib-like_sf"/>
</dbReference>
<dbReference type="Proteomes" id="UP000001307">
    <property type="component" value="Unassembled WGS sequence"/>
</dbReference>
<dbReference type="PROSITE" id="PS00261">
    <property type="entry name" value="GLYCO_HORMONE_BETA_1"/>
    <property type="match status" value="1"/>
</dbReference>
<dbReference type="SMART" id="SM00832">
    <property type="entry name" value="C8"/>
    <property type="match status" value="4"/>
</dbReference>
<dbReference type="Pfam" id="PF08742">
    <property type="entry name" value="C8"/>
    <property type="match status" value="4"/>
</dbReference>
<dbReference type="GO" id="GO:0005179">
    <property type="term" value="F:hormone activity"/>
    <property type="evidence" value="ECO:0007669"/>
    <property type="project" value="InterPro"/>
</dbReference>
<feature type="domain" description="VWFD" evidence="14">
    <location>
        <begin position="3858"/>
        <end position="4029"/>
    </location>
</feature>
<feature type="region of interest" description="Disordered" evidence="10">
    <location>
        <begin position="3171"/>
        <end position="3199"/>
    </location>
</feature>
<dbReference type="InterPro" id="IPR001007">
    <property type="entry name" value="VWF_dom"/>
</dbReference>
<keyword evidence="16" id="KW-1185">Reference proteome</keyword>
<feature type="compositionally biased region" description="Low complexity" evidence="10">
    <location>
        <begin position="3334"/>
        <end position="3353"/>
    </location>
</feature>
<organism evidence="15">
    <name type="scientific">Oikopleura dioica</name>
    <name type="common">Tunicate</name>
    <dbReference type="NCBI Taxonomy" id="34765"/>
    <lineage>
        <taxon>Eukaryota</taxon>
        <taxon>Metazoa</taxon>
        <taxon>Chordata</taxon>
        <taxon>Tunicata</taxon>
        <taxon>Appendicularia</taxon>
        <taxon>Copelata</taxon>
        <taxon>Oikopleuridae</taxon>
        <taxon>Oikopleura</taxon>
    </lineage>
</organism>
<feature type="region of interest" description="Disordered" evidence="10">
    <location>
        <begin position="3334"/>
        <end position="3357"/>
    </location>
</feature>
<dbReference type="PANTHER" id="PTHR11339:SF393">
    <property type="entry name" value="VWFD DOMAIN-CONTAINING PROTEIN"/>
    <property type="match status" value="1"/>
</dbReference>
<evidence type="ECO:0000256" key="11">
    <source>
        <dbReference type="SAM" id="SignalP"/>
    </source>
</evidence>
<sequence>MWLASLGQLLLHQHATAQLVNQRCSVLIPPQNGQTSCQINSKGKEVCTISCNSGYHLEGSEGEHSCELGNWYPAVKEPKCVDSNAKDVGHHVQFSDQADMDISTCQLWGGDTFKTFDGAMYRFSGKCNYKLFGDCASSAFSVNLDLSRNEIATVFGGQQIILRAENNTVNLYSGALQVEKTKIPSVISGLIVEQMGDWTVLKSPDFVLRWDGDDNLVVIPSKTLETRSCGLCGNFDGMNDNDFTTIEHGDSTSPIVFGNSWKMPSVEGSCKDTSFEKFCENQTPEDIDFYRSECKKIALTSFSKCHDIINIEPWIEMCVESLCSGGDLCDSAAAYFRECSAQGIALDWRSQNMCPKQCPAGQIYKECASGCPETCKAGAIECNDECVSGCVCAEGLVLHDGECIKKTHCPCFSRGIEYSSGESIKDVCNTCFCEEGKWTCTDDSCDGICKSTGVNHFETFDGSVYDFVGECAYSLVEPIEPTDDNIWAVYLRYHDCEQHVKKLCKKSIEVRVGESYFTFEGGFKTSHDGHIIEHFPIEANGVQVTMASTFIQRIDITKVGISIFWNGKDRVYVHAQASLRDSIHGLCGTFNDRTDDDLKIPDGTVQTSAVEFGNTWKALSICQDEFDDSNDLHPCDTYLQLRSSATGSCEALMSPAFSSCHNVVAVESFYYRCTYDYCACAGVQMSMAGVCSAVEDYARSCAEAGVTINWQQAVDEQCQPSCPGDMRYQQCGHNSATCESLSSTALLLTHNSCVEGCYCAEGLFLDRDHLSCVAADECTCAHAGKLYESGASRAEGCQDCTCLNGAWSCVTDETRCVDKTCPAGMEWAECVSGCEGTCSNLHILDKHACEAVECSPGCQCQKDFVKLGDECVAPSNCPCFRGGKSYSEDDVIETSCEKCTCSSSGHFDCEAKPCWKQCSVFGDPHFTTFDGKSYKFQGSCKYVFARSQNNATDLSINIENVPCGSSGVTCTRNLDVLWRGDTISIDRETYLDTLKLPEECSSWSSGAVHFLQCADVFVLKWDDQTTVSLLMNPRLSGSVEGLCGNMNGNQNDDFKTPGNGLIETSASIFGDSWKIFGYCPEATEVQDTCAVHPNRQNWAKKSCSVIKSSAFSSCHNVVPTKMYYDACVYDGCGCDSGGDCECTCTAIAAYANECARNGVVIDWRKPDLCPMQCGDCPLEYSACNDPCPKTCQNRHDFANISQNCQAGSCAEGCACQDGKIWDQHAGDCVFEESCTCGMFDGVVFMEGDLVPTAGNECENCFCSEGKLECIGSGCTTSSPVTTTTHASATFTTTTDSTCCTKDETEYVPGDVIKSIGCEVYKCNDNCEIILDTSGCGNVTTTKSTTIVVTKSPKCITETNDWTEWMNYNIPTLANDGDFENHHYLRRRFDYCGEEMISAVECRPAGASTYSGQMVTCDVNTGLTCFNDYQDIEMCLDYEVRFFCRCGIETTTEAPNAAPTTVPMAETTKSIIIATTVTMPTKITTSIPKITRSTIPMIKSTTSGATTISSSATTMTTTELKTTTVNVCNPLAPASCEMGWSEWLKLDEVPLNCKYQICEAPTSVECRVWNKQVNKIAPCSLDVQTCKGCEDMYARFYCPCDTTEPPKTTTPALPTTTTMISSTSVPETCEIDMEKSLTKQVFSSSSSEFSDSRIGYSGWIAAKSSSGEFVSLTFQEPQIITGLKLERIMGNLYPTSIRLYVKGSESKAQADILIPSGEGIVFLDQPIIASEVSFLIREWIGDLPSLKMSVLKQCSSSTTTSTQSPTTICTKGCVLTCGDLCQKTFVEYSEMGLCKSKETCLRPSKCVEDSLRCDDFQKFDGSRCVNSQECACVTEDGTVMKPGTVLQGKDCNHICSDNSLNCETGTTTTLKPTTTTSSKMTSSSPKTTTFASPISTTTASASYTTVSDDGTTIVTETVTDSTSSTTQTTNTSGMTSSTTETVDMTTGETTLTTTVHPESTVETVTVPFKETTITVPSEGTVSITESNSSTTTTVTTKPTDDQTTIVDILTDTPEGTTTTAFVATTAPTENGELMTVVATTDGTVIYISTSSSSPSATTETSIASTTLGEVHSETVTTKIPTGMSKVTTTISPSGEISTTESITKSTSPTSTETITTVKSTYEPKSSSTTTSTTVSTGYSTDSGPTDGDCVDKVVNQMFNVGCDRCYCSEAGGIICKNVQDCESTTEITTTTSKTNSTTNQNAELTTAATPSQTTKSFTTVTSAPGKSTTTTKNVEESCLVWDEWQNNNFVSTGSDNESISQYLKNSNVCAEVMDIECRVAKFLTPSDETTDNTSCDIQNGLTCTQGMDDFFGVGACLDYEIRLYCVDARKPECEMGGFTVTETTELTTTTVLTEASISTSTESLASTTTPLIVSTKTTEKMPDGTTTISHTEKSTTIAKTTTSTGELVSETTTIIVDDTTTASRTETPTTISVKTTESDGLTTKTTEKIINKSTQETTTITSESPINTSTLNIEVPITDETTVYIPSSSITTVSSPSTTASIVTKPVNSTTVMVTVTSENTEKTMIYTTEIDETSGTTTTSLTTESGDIITSSRKVINEETSTSTKKTATTHPFTKKEMTTMTTTRQTENSSESSTIENGDATTEVTTITTVTEQPARTTQTALSNNGTTVISTKYDDGSTETTTETPALTTSRIETTDGQTISTTVSITEGSVTISKTSDGQTETVTITHSPSTISEIITVPIKETTVTVPADGTVTITKADMTTTVTTKSSSPETTTIAVTTDSSAGTKTTELTETTTISPTGKVTKKITNTDGTVVFSSTSSSTLNSTTETTIALTTHGEERTETVTTIIPNGTSQVTTKITPTGDITTIESVTMSTSPTTTETIATVKNGDDMITTKETTISVPAKITTVHKTYDGSAMTTVSETTVSPLTKQPRQTTTTVLTEESFSTSTESSASTTTPFILSTKTTEKMPDGTTTISHTEKSTTIAKTTTTTGEFVSETTTVIVDDTTTASRTETPTTISVKTTESDGLHTKTTEKIINKSTQETTTITSESPINTSTSNIEVPVTDETTVYIPSSSITTVSSPSTTASIVTEPVNSTTVMVTVTSENTEKTMIYRTEIDETSGTTTTSLTTESGDFITSSTKVINEETSTSTEKTTTKHPVTKKEMTTMTTTRQTENSSESSTIENGDATTEVTTITTVTEQPARTTQTTLSNDGTTLTSTKYEDGSTVTTTETPAMTTSRIETTDGQTISTTVSVTEGSVTTSKTSDGQYETVITTHAPSTTSEIITVPIKETTVTVPAEGTVKITEADMTTTVTTKSSSPEMTTIAVTTDSSAGTKTTELTETTTILPTGKVTKKITNTDGTVVYSSTSSSTLNSTTETTSALTTHGEERTETVTTMIPNGTSKVTTKITPTGDITTIESVTMSTSPTTTETITTVKNDDDIITTKETTISVPTRTTTVHKTNDGSAMTTVSETTVSPVTKQPRQTRTTLINTDGTTVTSTKFEDGSSETTKTTPSITTSKTETTDGQTTIRQAESVTTTYIPNDQTVMTTTVTDGTKSTTETTTTDGVTVSTIETIEKSTGKTAVTTTVRPESTQEIITIPFEETTITIPSEGTVSITNGDFTTTKTITTNPTGDQTTEITLTTETHDGTTTSKLTETTTNLPGGEVTKIVTTTDGTIVYSSTSTSSPTSTKETTTVSTTRGEERTETVTTQIPNGTSKVTTTIAPTGKITITETVTKSTSPTTTVTITTVKNGDDIETSRTTTVAIPARSSTVQTTSDGTVTTAVSDTTTTTPAPKTLTTSAQKTTTTVDDDLQTLIASTMATHMTTKAAQSTKVSTTTTTKTSIGGYCITDNGDIIPEGEQTIELTECITQSCDKFGEFVEMTVPSKECSITATGSVSTFDEMVYDSSSCTGITVNTCESDKLLINILPSESLVFVLESLSIKLENNFKSLSVDGVPFDMTALDSLNEVLFRKAGVRLLDLDQEFVILSPMIRITISPATVKIRAEPSMFGKLCGGCGNADCNSTNDSVDEHSTESGENDCGSHTCEQPMEDLNKICSYIDEQRFSACLTNSTAQVDFCKKSACECLSSGDSLESCRCKMIAVAMNSCQLQTDSCINWRSQYNCPMPECDGNKIWRDCGSTCVRTCAHILDDQESCDDEVYQPGCYCPPGTVYKGGQCVDERECKCTCKGWGDPHYQTFDRTYYAFQGNCSYVLAQDENKDFTVIGHNEYCLESPLNTCTKAVTLRYKGHEVTLVHGLSFIIDEVTNSVLEEDTILGGNIAVKLVRGRFILIEVEQVSLKIMYDEMTRGFAISIPVLVYHDRVGGLCGNCNLDGSDDFIDVTGEQHYVPITFAETWKLEEVTCDDEVYTTRPPTMSTTHGPNNCTSECEILMDDVFSSCRKVVDVSPFLSSCVFDACNNLPNASCYAIGAYADECRKAGICVNWREEKTECPFTCDAHLEYNHCASTCDNNECNSKISTNCEIVEECNCPEGLVLQNAECIKPEDCLVCLGEYKEDEKWRNETDSCIEYICKDGLVEQKTETCHREVRCLADGMVAIEIPVAGECCSDYECQCDSSTCAEKPTCADDEHLVVIPGMTCCDSYTCQPKSCSVSSTVDFLEVEECVSLEKQNITTCSGYCASTTELNETFNGTAKMKSCTCCTAMESSKKEVDLVCPGGVRVRYEHEEITLCSCNASQCTEN</sequence>
<evidence type="ECO:0000256" key="1">
    <source>
        <dbReference type="ARBA" id="ARBA00004613"/>
    </source>
</evidence>
<feature type="compositionally biased region" description="Low complexity" evidence="10">
    <location>
        <begin position="2900"/>
        <end position="2922"/>
    </location>
</feature>
<evidence type="ECO:0000256" key="8">
    <source>
        <dbReference type="PROSITE-ProRule" id="PRU00039"/>
    </source>
</evidence>
<feature type="compositionally biased region" description="Low complexity" evidence="10">
    <location>
        <begin position="2049"/>
        <end position="2065"/>
    </location>
</feature>
<feature type="domain" description="VWFD" evidence="14">
    <location>
        <begin position="916"/>
        <end position="1080"/>
    </location>
</feature>
<dbReference type="InterPro" id="IPR014853">
    <property type="entry name" value="VWF/SSPO/ZAN-like_Cys-rich_dom"/>
</dbReference>
<dbReference type="EMBL" id="FN653028">
    <property type="protein sequence ID" value="CBY18680.1"/>
    <property type="molecule type" value="Genomic_DNA"/>
</dbReference>
<dbReference type="InterPro" id="IPR001846">
    <property type="entry name" value="VWF_type-D"/>
</dbReference>
<reference evidence="15" key="1">
    <citation type="journal article" date="2010" name="Science">
        <title>Plasticity of animal genome architecture unmasked by rapid evolution of a pelagic tunicate.</title>
        <authorList>
            <person name="Denoeud F."/>
            <person name="Henriet S."/>
            <person name="Mungpakdee S."/>
            <person name="Aury J.M."/>
            <person name="Da Silva C."/>
            <person name="Brinkmann H."/>
            <person name="Mikhaleva J."/>
            <person name="Olsen L.C."/>
            <person name="Jubin C."/>
            <person name="Canestro C."/>
            <person name="Bouquet J.M."/>
            <person name="Danks G."/>
            <person name="Poulain J."/>
            <person name="Campsteijn C."/>
            <person name="Adamski M."/>
            <person name="Cross I."/>
            <person name="Yadetie F."/>
            <person name="Muffato M."/>
            <person name="Louis A."/>
            <person name="Butcher S."/>
            <person name="Tsagkogeorga G."/>
            <person name="Konrad A."/>
            <person name="Singh S."/>
            <person name="Jensen M.F."/>
            <person name="Cong E.H."/>
            <person name="Eikeseth-Otteraa H."/>
            <person name="Noel B."/>
            <person name="Anthouard V."/>
            <person name="Porcel B.M."/>
            <person name="Kachouri-Lafond R."/>
            <person name="Nishino A."/>
            <person name="Ugolini M."/>
            <person name="Chourrout P."/>
            <person name="Nishida H."/>
            <person name="Aasland R."/>
            <person name="Huzurbazar S."/>
            <person name="Westhof E."/>
            <person name="Delsuc F."/>
            <person name="Lehrach H."/>
            <person name="Reinhardt R."/>
            <person name="Weissenbach J."/>
            <person name="Roy S.W."/>
            <person name="Artiguenave F."/>
            <person name="Postlethwait J.H."/>
            <person name="Manak J.R."/>
            <person name="Thompson E.M."/>
            <person name="Jaillon O."/>
            <person name="Du Pasquier L."/>
            <person name="Boudinot P."/>
            <person name="Liberles D.A."/>
            <person name="Volff J.N."/>
            <person name="Philippe H."/>
            <person name="Lenhard B."/>
            <person name="Roest Crollius H."/>
            <person name="Wincker P."/>
            <person name="Chourrout D."/>
        </authorList>
    </citation>
    <scope>NUCLEOTIDE SEQUENCE [LARGE SCALE GENOMIC DNA]</scope>
</reference>
<dbReference type="Gene3D" id="2.10.25.10">
    <property type="entry name" value="Laminin"/>
    <property type="match status" value="6"/>
</dbReference>